<accession>A0A7J6QRW3</accession>
<proteinExistence type="predicted"/>
<comment type="caution">
    <text evidence="2">The sequence shown here is derived from an EMBL/GenBank/DDBJ whole genome shotgun (WGS) entry which is preliminary data.</text>
</comment>
<evidence type="ECO:0000313" key="2">
    <source>
        <dbReference type="EMBL" id="KAF4710932.1"/>
    </source>
</evidence>
<evidence type="ECO:0000313" key="3">
    <source>
        <dbReference type="Proteomes" id="UP000574390"/>
    </source>
</evidence>
<dbReference type="Proteomes" id="UP000574390">
    <property type="component" value="Unassembled WGS sequence"/>
</dbReference>
<feature type="region of interest" description="Disordered" evidence="1">
    <location>
        <begin position="24"/>
        <end position="55"/>
    </location>
</feature>
<dbReference type="AlphaFoldDB" id="A0A7J6QRW3"/>
<gene>
    <name evidence="2" type="ORF">FOZ62_000847</name>
</gene>
<sequence>VTASIGLGGDEKMSVCFSRPEARCPEKERVQGHSLTPSRKHDPKIPRESFNTKLL</sequence>
<feature type="non-terminal residue" evidence="2">
    <location>
        <position position="1"/>
    </location>
</feature>
<name>A0A7J6QRW3_PEROL</name>
<protein>
    <submittedName>
        <fullName evidence="2">Uncharacterized protein</fullName>
    </submittedName>
</protein>
<dbReference type="EMBL" id="JABANM010027670">
    <property type="protein sequence ID" value="KAF4710932.1"/>
    <property type="molecule type" value="Genomic_DNA"/>
</dbReference>
<evidence type="ECO:0000256" key="1">
    <source>
        <dbReference type="SAM" id="MobiDB-lite"/>
    </source>
</evidence>
<reference evidence="2 3" key="1">
    <citation type="submission" date="2020-04" db="EMBL/GenBank/DDBJ databases">
        <title>Perkinsus olseni comparative genomics.</title>
        <authorList>
            <person name="Bogema D.R."/>
        </authorList>
    </citation>
    <scope>NUCLEOTIDE SEQUENCE [LARGE SCALE GENOMIC DNA]</scope>
    <source>
        <strain evidence="2">ATCC PRA-205</strain>
    </source>
</reference>
<organism evidence="2 3">
    <name type="scientific">Perkinsus olseni</name>
    <name type="common">Perkinsus atlanticus</name>
    <dbReference type="NCBI Taxonomy" id="32597"/>
    <lineage>
        <taxon>Eukaryota</taxon>
        <taxon>Sar</taxon>
        <taxon>Alveolata</taxon>
        <taxon>Perkinsozoa</taxon>
        <taxon>Perkinsea</taxon>
        <taxon>Perkinsida</taxon>
        <taxon>Perkinsidae</taxon>
        <taxon>Perkinsus</taxon>
    </lineage>
</organism>